<dbReference type="Gene3D" id="1.20.58.80">
    <property type="entry name" value="Phosphotransferase system, lactose/cellobiose-type IIA subunit"/>
    <property type="match status" value="1"/>
</dbReference>
<evidence type="ECO:0000256" key="6">
    <source>
        <dbReference type="ARBA" id="ARBA00022927"/>
    </source>
</evidence>
<dbReference type="PANTHER" id="PTHR23074:SF83">
    <property type="entry name" value="VACUOLAR PROTEIN SORTING-ASSOCIATED PROTEIN 4A"/>
    <property type="match status" value="1"/>
</dbReference>
<evidence type="ECO:0000256" key="8">
    <source>
        <dbReference type="SAM" id="MobiDB-lite"/>
    </source>
</evidence>
<evidence type="ECO:0000256" key="7">
    <source>
        <dbReference type="ARBA" id="ARBA00048883"/>
    </source>
</evidence>
<evidence type="ECO:0000313" key="10">
    <source>
        <dbReference type="EMBL" id="CAE0471672.1"/>
    </source>
</evidence>
<dbReference type="PANTHER" id="PTHR23074">
    <property type="entry name" value="AAA DOMAIN-CONTAINING"/>
    <property type="match status" value="1"/>
</dbReference>
<dbReference type="InterPro" id="IPR036181">
    <property type="entry name" value="MIT_dom_sf"/>
</dbReference>
<evidence type="ECO:0000256" key="3">
    <source>
        <dbReference type="ARBA" id="ARBA00022741"/>
    </source>
</evidence>
<dbReference type="FunFam" id="1.20.58.80:FF:000004">
    <property type="entry name" value="Vacuolar protein sorting-associated protein 4"/>
    <property type="match status" value="1"/>
</dbReference>
<comment type="catalytic activity">
    <reaction evidence="7">
        <text>ATP + H2O = ADP + phosphate + H(+)</text>
        <dbReference type="Rhea" id="RHEA:13065"/>
        <dbReference type="ChEBI" id="CHEBI:15377"/>
        <dbReference type="ChEBI" id="CHEBI:15378"/>
        <dbReference type="ChEBI" id="CHEBI:30616"/>
        <dbReference type="ChEBI" id="CHEBI:43474"/>
        <dbReference type="ChEBI" id="CHEBI:456216"/>
        <dbReference type="EC" id="3.6.4.6"/>
    </reaction>
</comment>
<evidence type="ECO:0000259" key="9">
    <source>
        <dbReference type="SMART" id="SM00745"/>
    </source>
</evidence>
<dbReference type="AlphaFoldDB" id="A0A7S3QB34"/>
<proteinExistence type="predicted"/>
<evidence type="ECO:0000256" key="2">
    <source>
        <dbReference type="ARBA" id="ARBA00022448"/>
    </source>
</evidence>
<organism evidence="10">
    <name type="scientific">Chaetoceros debilis</name>
    <dbReference type="NCBI Taxonomy" id="122233"/>
    <lineage>
        <taxon>Eukaryota</taxon>
        <taxon>Sar</taxon>
        <taxon>Stramenopiles</taxon>
        <taxon>Ochrophyta</taxon>
        <taxon>Bacillariophyta</taxon>
        <taxon>Coscinodiscophyceae</taxon>
        <taxon>Chaetocerotophycidae</taxon>
        <taxon>Chaetocerotales</taxon>
        <taxon>Chaetocerotaceae</taxon>
        <taxon>Chaetoceros</taxon>
    </lineage>
</organism>
<dbReference type="GO" id="GO:0016197">
    <property type="term" value="P:endosomal transport"/>
    <property type="evidence" value="ECO:0007669"/>
    <property type="project" value="TreeGrafter"/>
</dbReference>
<dbReference type="GO" id="GO:0007033">
    <property type="term" value="P:vacuole organization"/>
    <property type="evidence" value="ECO:0007669"/>
    <property type="project" value="TreeGrafter"/>
</dbReference>
<dbReference type="InterPro" id="IPR007330">
    <property type="entry name" value="MIT_dom"/>
</dbReference>
<feature type="domain" description="MIT" evidence="9">
    <location>
        <begin position="2"/>
        <end position="79"/>
    </location>
</feature>
<dbReference type="InterPro" id="IPR050304">
    <property type="entry name" value="MT-severing_AAA_ATPase"/>
</dbReference>
<feature type="region of interest" description="Disordered" evidence="8">
    <location>
        <begin position="76"/>
        <end position="106"/>
    </location>
</feature>
<feature type="compositionally biased region" description="Gly residues" evidence="8">
    <location>
        <begin position="81"/>
        <end position="90"/>
    </location>
</feature>
<reference evidence="10" key="1">
    <citation type="submission" date="2021-01" db="EMBL/GenBank/DDBJ databases">
        <authorList>
            <person name="Corre E."/>
            <person name="Pelletier E."/>
            <person name="Niang G."/>
            <person name="Scheremetjew M."/>
            <person name="Finn R."/>
            <person name="Kale V."/>
            <person name="Holt S."/>
            <person name="Cochrane G."/>
            <person name="Meng A."/>
            <person name="Brown T."/>
            <person name="Cohen L."/>
        </authorList>
    </citation>
    <scope>NUCLEOTIDE SEQUENCE</scope>
    <source>
        <strain evidence="10">MM31A-1</strain>
    </source>
</reference>
<dbReference type="SMART" id="SM00745">
    <property type="entry name" value="MIT"/>
    <property type="match status" value="1"/>
</dbReference>
<dbReference type="InterPro" id="IPR027417">
    <property type="entry name" value="P-loop_NTPase"/>
</dbReference>
<sequence length="158" mass="17560">MENKFIPDAIDIVSKAITADNEGEYENALNLYRDALGRFTMGLKYEKNEARKKLILERVEGYMKRAEELRDYVNKQNEIGNGKGGTGGTGMKKKGDKDDDVDDDNAKLRGALSGAVVTEKPNVKWDDVAGLDQAKDSLKEVSVIVNIELESSDRLVFD</sequence>
<dbReference type="Pfam" id="PF04212">
    <property type="entry name" value="MIT"/>
    <property type="match status" value="1"/>
</dbReference>
<dbReference type="GO" id="GO:0005524">
    <property type="term" value="F:ATP binding"/>
    <property type="evidence" value="ECO:0007669"/>
    <property type="project" value="UniProtKB-KW"/>
</dbReference>
<dbReference type="GO" id="GO:0016887">
    <property type="term" value="F:ATP hydrolysis activity"/>
    <property type="evidence" value="ECO:0007669"/>
    <property type="project" value="TreeGrafter"/>
</dbReference>
<keyword evidence="4" id="KW-0378">Hydrolase</keyword>
<gene>
    <name evidence="10" type="ORF">CDEB00056_LOCUS16525</name>
</gene>
<keyword evidence="6" id="KW-0653">Protein transport</keyword>
<evidence type="ECO:0000256" key="5">
    <source>
        <dbReference type="ARBA" id="ARBA00022840"/>
    </source>
</evidence>
<keyword evidence="3" id="KW-0547">Nucleotide-binding</keyword>
<evidence type="ECO:0000256" key="4">
    <source>
        <dbReference type="ARBA" id="ARBA00022801"/>
    </source>
</evidence>
<dbReference type="EC" id="3.6.4.6" evidence="1"/>
<protein>
    <recommendedName>
        <fullName evidence="1">vesicle-fusing ATPase</fullName>
        <ecNumber evidence="1">3.6.4.6</ecNumber>
    </recommendedName>
</protein>
<accession>A0A7S3QB34</accession>
<name>A0A7S3QB34_9STRA</name>
<dbReference type="Gene3D" id="3.40.50.300">
    <property type="entry name" value="P-loop containing nucleotide triphosphate hydrolases"/>
    <property type="match status" value="1"/>
</dbReference>
<keyword evidence="2" id="KW-0813">Transport</keyword>
<dbReference type="GO" id="GO:0015031">
    <property type="term" value="P:protein transport"/>
    <property type="evidence" value="ECO:0007669"/>
    <property type="project" value="UniProtKB-KW"/>
</dbReference>
<dbReference type="SUPFAM" id="SSF116846">
    <property type="entry name" value="MIT domain"/>
    <property type="match status" value="1"/>
</dbReference>
<keyword evidence="5" id="KW-0067">ATP-binding</keyword>
<dbReference type="EMBL" id="HBIO01021452">
    <property type="protein sequence ID" value="CAE0471672.1"/>
    <property type="molecule type" value="Transcribed_RNA"/>
</dbReference>
<evidence type="ECO:0000256" key="1">
    <source>
        <dbReference type="ARBA" id="ARBA00012674"/>
    </source>
</evidence>